<dbReference type="InterPro" id="IPR021428">
    <property type="entry name" value="DUF3078"/>
</dbReference>
<keyword evidence="1" id="KW-0732">Signal</keyword>
<gene>
    <name evidence="2" type="ORF">F1003_15120</name>
</gene>
<evidence type="ECO:0000256" key="1">
    <source>
        <dbReference type="SAM" id="SignalP"/>
    </source>
</evidence>
<evidence type="ECO:0000313" key="2">
    <source>
        <dbReference type="EMBL" id="MTE28266.1"/>
    </source>
</evidence>
<evidence type="ECO:0000313" key="3">
    <source>
        <dbReference type="Proteomes" id="UP000447545"/>
    </source>
</evidence>
<organism evidence="2 3">
    <name type="scientific">Winogradskyella ouciana</name>
    <dbReference type="NCBI Taxonomy" id="2608631"/>
    <lineage>
        <taxon>Bacteria</taxon>
        <taxon>Pseudomonadati</taxon>
        <taxon>Bacteroidota</taxon>
        <taxon>Flavobacteriia</taxon>
        <taxon>Flavobacteriales</taxon>
        <taxon>Flavobacteriaceae</taxon>
        <taxon>Winogradskyella</taxon>
    </lineage>
</organism>
<feature type="signal peptide" evidence="1">
    <location>
        <begin position="1"/>
        <end position="22"/>
    </location>
</feature>
<name>A0A7K1GG34_9FLAO</name>
<dbReference type="AlphaFoldDB" id="A0A7K1GG34"/>
<feature type="chain" id="PRO_5029830114" evidence="1">
    <location>
        <begin position="23"/>
        <end position="335"/>
    </location>
</feature>
<dbReference type="EMBL" id="WJYA01000010">
    <property type="protein sequence ID" value="MTE28266.1"/>
    <property type="molecule type" value="Genomic_DNA"/>
</dbReference>
<comment type="caution">
    <text evidence="2">The sequence shown here is derived from an EMBL/GenBank/DDBJ whole genome shotgun (WGS) entry which is preliminary data.</text>
</comment>
<keyword evidence="3" id="KW-1185">Reference proteome</keyword>
<dbReference type="Proteomes" id="UP000447545">
    <property type="component" value="Unassembled WGS sequence"/>
</dbReference>
<sequence>MHCYFRYLLTVCTIFVSTLVSAQPDSLFFKKKTNADIQLGWRTKKEAGLYLNQVSFTNWNAGGTNSISGIISGKASAKYKQEKYFWNSSINMRYGLNKQEGESVFKTEDVIEVISNFGLEKDPQSNWFYSARFSFNTQFSNGFNYPNRDEPISRFMAPGYMFLGLGMEYGRHIERMSFYASPFTLKTTFVLDDDLANRGAFGVDPAIYDMEGNILQNGQKIRRELGILLTNQFEEELFENIKVNSLLRLYTDYLNSFGNIDIDWELNIDMKVNQYVKATFGSHLRYDNDIKNKVEINDMTNEEILIEGPRLQWKQILGVGVVVDLDNIIGVVSKS</sequence>
<proteinExistence type="predicted"/>
<dbReference type="RefSeq" id="WP_155090278.1">
    <property type="nucleotide sequence ID" value="NZ_WJYA01000010.1"/>
</dbReference>
<reference evidence="2 3" key="1">
    <citation type="submission" date="2019-11" db="EMBL/GenBank/DDBJ databases">
        <title>Winogradskyella ouciana sp. nov., isolated from the hadal seawater of the Mariana Trench.</title>
        <authorList>
            <person name="Liu R."/>
        </authorList>
    </citation>
    <scope>NUCLEOTIDE SEQUENCE [LARGE SCALE GENOMIC DNA]</scope>
    <source>
        <strain evidence="2 3">ZXX205</strain>
    </source>
</reference>
<protein>
    <submittedName>
        <fullName evidence="2">DUF3078 domain-containing protein</fullName>
    </submittedName>
</protein>
<dbReference type="Pfam" id="PF11276">
    <property type="entry name" value="DUF3078"/>
    <property type="match status" value="1"/>
</dbReference>
<accession>A0A7K1GG34</accession>